<accession>A0A9Y2B9P8</accession>
<keyword evidence="2 5" id="KW-0812">Transmembrane</keyword>
<keyword evidence="7" id="KW-0436">Ligase</keyword>
<feature type="transmembrane region" description="Helical" evidence="5">
    <location>
        <begin position="136"/>
        <end position="159"/>
    </location>
</feature>
<evidence type="ECO:0000256" key="1">
    <source>
        <dbReference type="ARBA" id="ARBA00004141"/>
    </source>
</evidence>
<feature type="transmembrane region" description="Helical" evidence="5">
    <location>
        <begin position="171"/>
        <end position="189"/>
    </location>
</feature>
<proteinExistence type="predicted"/>
<reference evidence="7 8" key="1">
    <citation type="submission" date="2023-06" db="EMBL/GenBank/DDBJ databases">
        <title>Altererythrobacter rubellus NBRC 112769 genome.</title>
        <authorList>
            <person name="Zhang K."/>
        </authorList>
    </citation>
    <scope>NUCLEOTIDE SEQUENCE [LARGE SCALE GENOMIC DNA]</scope>
    <source>
        <strain evidence="7 8">NBRC 112769</strain>
    </source>
</reference>
<dbReference type="Pfam" id="PF04932">
    <property type="entry name" value="Wzy_C"/>
    <property type="match status" value="1"/>
</dbReference>
<evidence type="ECO:0000256" key="4">
    <source>
        <dbReference type="ARBA" id="ARBA00023136"/>
    </source>
</evidence>
<evidence type="ECO:0000313" key="8">
    <source>
        <dbReference type="Proteomes" id="UP001231445"/>
    </source>
</evidence>
<keyword evidence="3 5" id="KW-1133">Transmembrane helix</keyword>
<dbReference type="AlphaFoldDB" id="A0A9Y2B9P8"/>
<gene>
    <name evidence="7" type="ORF">QQX03_02105</name>
</gene>
<dbReference type="PANTHER" id="PTHR37422:SF13">
    <property type="entry name" value="LIPOPOLYSACCHARIDE BIOSYNTHESIS PROTEIN PA4999-RELATED"/>
    <property type="match status" value="1"/>
</dbReference>
<dbReference type="EMBL" id="CP127221">
    <property type="protein sequence ID" value="WIW96633.1"/>
    <property type="molecule type" value="Genomic_DNA"/>
</dbReference>
<feature type="domain" description="O-antigen ligase-related" evidence="6">
    <location>
        <begin position="4"/>
        <end position="148"/>
    </location>
</feature>
<evidence type="ECO:0000313" key="7">
    <source>
        <dbReference type="EMBL" id="WIW96633.1"/>
    </source>
</evidence>
<evidence type="ECO:0000256" key="5">
    <source>
        <dbReference type="SAM" id="Phobius"/>
    </source>
</evidence>
<comment type="subcellular location">
    <subcellularLocation>
        <location evidence="1">Membrane</location>
        <topology evidence="1">Multi-pass membrane protein</topology>
    </subcellularLocation>
</comment>
<dbReference type="InterPro" id="IPR051533">
    <property type="entry name" value="WaaL-like"/>
</dbReference>
<dbReference type="Proteomes" id="UP001231445">
    <property type="component" value="Chromosome"/>
</dbReference>
<organism evidence="7 8">
    <name type="scientific">Altererythrobacter rubellus</name>
    <dbReference type="NCBI Taxonomy" id="2173831"/>
    <lineage>
        <taxon>Bacteria</taxon>
        <taxon>Pseudomonadati</taxon>
        <taxon>Pseudomonadota</taxon>
        <taxon>Alphaproteobacteria</taxon>
        <taxon>Sphingomonadales</taxon>
        <taxon>Erythrobacteraceae</taxon>
        <taxon>Altererythrobacter</taxon>
    </lineage>
</organism>
<dbReference type="InterPro" id="IPR007016">
    <property type="entry name" value="O-antigen_ligase-rel_domated"/>
</dbReference>
<feature type="transmembrane region" description="Helical" evidence="5">
    <location>
        <begin position="41"/>
        <end position="66"/>
    </location>
</feature>
<feature type="transmembrane region" description="Helical" evidence="5">
    <location>
        <begin position="195"/>
        <end position="211"/>
    </location>
</feature>
<feature type="transmembrane region" description="Helical" evidence="5">
    <location>
        <begin position="6"/>
        <end position="29"/>
    </location>
</feature>
<dbReference type="KEGG" id="arue:QQX03_02105"/>
<evidence type="ECO:0000259" key="6">
    <source>
        <dbReference type="Pfam" id="PF04932"/>
    </source>
</evidence>
<sequence length="225" mass="23813">MIALVPLIMVTGSRMGLVVGLIGFSCLIFMRFSRDAGGKGFALSGAMQAGAGALIAAGMAAGSVFLARDKALDRMAAGTENELRMPVWESMLEFIPQYMPWGSGIGSFVPIYQIHEPPKLLIPGYFNQAHNDWIDIALTSGIPGAVLALAALIMFALGAKSALAARGVAGHLRKCGIIVILVLAFASLSDYPLRTPILSALFAIAAVWAWSPETDNTHKRKPEAS</sequence>
<name>A0A9Y2B9P8_9SPHN</name>
<evidence type="ECO:0000256" key="2">
    <source>
        <dbReference type="ARBA" id="ARBA00022692"/>
    </source>
</evidence>
<evidence type="ECO:0000256" key="3">
    <source>
        <dbReference type="ARBA" id="ARBA00022989"/>
    </source>
</evidence>
<dbReference type="GO" id="GO:0016020">
    <property type="term" value="C:membrane"/>
    <property type="evidence" value="ECO:0007669"/>
    <property type="project" value="UniProtKB-SubCell"/>
</dbReference>
<keyword evidence="8" id="KW-1185">Reference proteome</keyword>
<dbReference type="GO" id="GO:0016874">
    <property type="term" value="F:ligase activity"/>
    <property type="evidence" value="ECO:0007669"/>
    <property type="project" value="UniProtKB-KW"/>
</dbReference>
<keyword evidence="4 5" id="KW-0472">Membrane</keyword>
<dbReference type="PANTHER" id="PTHR37422">
    <property type="entry name" value="TEICHURONIC ACID BIOSYNTHESIS PROTEIN TUAE"/>
    <property type="match status" value="1"/>
</dbReference>
<protein>
    <submittedName>
        <fullName evidence="7">O-antigen ligase family protein</fullName>
    </submittedName>
</protein>